<evidence type="ECO:0000256" key="2">
    <source>
        <dbReference type="SAM" id="SignalP"/>
    </source>
</evidence>
<evidence type="ECO:0008006" key="5">
    <source>
        <dbReference type="Google" id="ProtNLM"/>
    </source>
</evidence>
<keyword evidence="4" id="KW-1185">Reference proteome</keyword>
<comment type="caution">
    <text evidence="3">The sequence shown here is derived from an EMBL/GenBank/DDBJ whole genome shotgun (WGS) entry which is preliminary data.</text>
</comment>
<proteinExistence type="predicted"/>
<dbReference type="OrthoDB" id="2576311at2759"/>
<keyword evidence="2" id="KW-0732">Signal</keyword>
<sequence length="242" mass="25509">MAIWPLVSTALQLSSALLSLPILVNGQAANATCPPEFGWMSNVRNQDACLIGAYVAGACEIDRDWTVVPISRPNTTYKCPSKAQANICTCSSVTYTMMMACSYCQQGRVRPWSEWVGNCTAEQATNGKYLHGVPAGTDIPTWSYLEIEGDYWDPVRAQAFASPPPIIDGQPSNDTTESSTSSTESTSATSSSASTSIPITSSSLPTISQPSAVSSAHQAQRELGALSVGALMGGLALALTFI</sequence>
<accession>A0A8K0V0B4</accession>
<feature type="region of interest" description="Disordered" evidence="1">
    <location>
        <begin position="162"/>
        <end position="204"/>
    </location>
</feature>
<evidence type="ECO:0000313" key="4">
    <source>
        <dbReference type="Proteomes" id="UP000813824"/>
    </source>
</evidence>
<dbReference type="Proteomes" id="UP000813824">
    <property type="component" value="Unassembled WGS sequence"/>
</dbReference>
<feature type="signal peptide" evidence="2">
    <location>
        <begin position="1"/>
        <end position="16"/>
    </location>
</feature>
<dbReference type="EMBL" id="JAEVFJ010000001">
    <property type="protein sequence ID" value="KAH8107947.1"/>
    <property type="molecule type" value="Genomic_DNA"/>
</dbReference>
<dbReference type="AlphaFoldDB" id="A0A8K0V0B4"/>
<feature type="chain" id="PRO_5035443429" description="Secreted protein" evidence="2">
    <location>
        <begin position="17"/>
        <end position="242"/>
    </location>
</feature>
<organism evidence="3 4">
    <name type="scientific">Cristinia sonorae</name>
    <dbReference type="NCBI Taxonomy" id="1940300"/>
    <lineage>
        <taxon>Eukaryota</taxon>
        <taxon>Fungi</taxon>
        <taxon>Dikarya</taxon>
        <taxon>Basidiomycota</taxon>
        <taxon>Agaricomycotina</taxon>
        <taxon>Agaricomycetes</taxon>
        <taxon>Agaricomycetidae</taxon>
        <taxon>Agaricales</taxon>
        <taxon>Pleurotineae</taxon>
        <taxon>Stephanosporaceae</taxon>
        <taxon>Cristinia</taxon>
    </lineage>
</organism>
<reference evidence="3" key="1">
    <citation type="journal article" date="2021" name="New Phytol.">
        <title>Evolutionary innovations through gain and loss of genes in the ectomycorrhizal Boletales.</title>
        <authorList>
            <person name="Wu G."/>
            <person name="Miyauchi S."/>
            <person name="Morin E."/>
            <person name="Kuo A."/>
            <person name="Drula E."/>
            <person name="Varga T."/>
            <person name="Kohler A."/>
            <person name="Feng B."/>
            <person name="Cao Y."/>
            <person name="Lipzen A."/>
            <person name="Daum C."/>
            <person name="Hundley H."/>
            <person name="Pangilinan J."/>
            <person name="Johnson J."/>
            <person name="Barry K."/>
            <person name="LaButti K."/>
            <person name="Ng V."/>
            <person name="Ahrendt S."/>
            <person name="Min B."/>
            <person name="Choi I.G."/>
            <person name="Park H."/>
            <person name="Plett J.M."/>
            <person name="Magnuson J."/>
            <person name="Spatafora J.W."/>
            <person name="Nagy L.G."/>
            <person name="Henrissat B."/>
            <person name="Grigoriev I.V."/>
            <person name="Yang Z.L."/>
            <person name="Xu J."/>
            <person name="Martin F.M."/>
        </authorList>
    </citation>
    <scope>NUCLEOTIDE SEQUENCE</scope>
    <source>
        <strain evidence="3">KKN 215</strain>
    </source>
</reference>
<protein>
    <recommendedName>
        <fullName evidence="5">Secreted protein</fullName>
    </recommendedName>
</protein>
<feature type="compositionally biased region" description="Low complexity" evidence="1">
    <location>
        <begin position="175"/>
        <end position="204"/>
    </location>
</feature>
<evidence type="ECO:0000313" key="3">
    <source>
        <dbReference type="EMBL" id="KAH8107947.1"/>
    </source>
</evidence>
<evidence type="ECO:0000256" key="1">
    <source>
        <dbReference type="SAM" id="MobiDB-lite"/>
    </source>
</evidence>
<name>A0A8K0V0B4_9AGAR</name>
<gene>
    <name evidence="3" type="ORF">BXZ70DRAFT_1003367</name>
</gene>